<keyword evidence="3" id="KW-1185">Reference proteome</keyword>
<accession>A0A9D4FU58</accession>
<gene>
    <name evidence="2" type="ORF">DPMN_156313</name>
</gene>
<evidence type="ECO:0000313" key="2">
    <source>
        <dbReference type="EMBL" id="KAH3802635.1"/>
    </source>
</evidence>
<dbReference type="EMBL" id="JAIWYP010000007">
    <property type="protein sequence ID" value="KAH3802635.1"/>
    <property type="molecule type" value="Genomic_DNA"/>
</dbReference>
<feature type="transmembrane region" description="Helical" evidence="1">
    <location>
        <begin position="7"/>
        <end position="26"/>
    </location>
</feature>
<comment type="caution">
    <text evidence="2">The sequence shown here is derived from an EMBL/GenBank/DDBJ whole genome shotgun (WGS) entry which is preliminary data.</text>
</comment>
<feature type="non-terminal residue" evidence="2">
    <location>
        <position position="1"/>
    </location>
</feature>
<sequence length="108" mass="11596">DLAGWDHVFYLTAGIILLATIFYLIFGSGESQVWSNPLSNFCLVEKIDPLAKKSYNAIKIQNSPPCTNVDGPVGKHSAIMANQSNAILPSVANGDGVRCEKADGEEND</sequence>
<proteinExistence type="predicted"/>
<keyword evidence="1" id="KW-1133">Transmembrane helix</keyword>
<dbReference type="AlphaFoldDB" id="A0A9D4FU58"/>
<protein>
    <submittedName>
        <fullName evidence="2">Uncharacterized protein</fullName>
    </submittedName>
</protein>
<dbReference type="Proteomes" id="UP000828390">
    <property type="component" value="Unassembled WGS sequence"/>
</dbReference>
<organism evidence="2 3">
    <name type="scientific">Dreissena polymorpha</name>
    <name type="common">Zebra mussel</name>
    <name type="synonym">Mytilus polymorpha</name>
    <dbReference type="NCBI Taxonomy" id="45954"/>
    <lineage>
        <taxon>Eukaryota</taxon>
        <taxon>Metazoa</taxon>
        <taxon>Spiralia</taxon>
        <taxon>Lophotrochozoa</taxon>
        <taxon>Mollusca</taxon>
        <taxon>Bivalvia</taxon>
        <taxon>Autobranchia</taxon>
        <taxon>Heteroconchia</taxon>
        <taxon>Euheterodonta</taxon>
        <taxon>Imparidentia</taxon>
        <taxon>Neoheterodontei</taxon>
        <taxon>Myida</taxon>
        <taxon>Dreissenoidea</taxon>
        <taxon>Dreissenidae</taxon>
        <taxon>Dreissena</taxon>
    </lineage>
</organism>
<keyword evidence="1" id="KW-0812">Transmembrane</keyword>
<name>A0A9D4FU58_DREPO</name>
<evidence type="ECO:0000256" key="1">
    <source>
        <dbReference type="SAM" id="Phobius"/>
    </source>
</evidence>
<keyword evidence="1" id="KW-0472">Membrane</keyword>
<reference evidence="2" key="1">
    <citation type="journal article" date="2019" name="bioRxiv">
        <title>The Genome of the Zebra Mussel, Dreissena polymorpha: A Resource for Invasive Species Research.</title>
        <authorList>
            <person name="McCartney M.A."/>
            <person name="Auch B."/>
            <person name="Kono T."/>
            <person name="Mallez S."/>
            <person name="Zhang Y."/>
            <person name="Obille A."/>
            <person name="Becker A."/>
            <person name="Abrahante J.E."/>
            <person name="Garbe J."/>
            <person name="Badalamenti J.P."/>
            <person name="Herman A."/>
            <person name="Mangelson H."/>
            <person name="Liachko I."/>
            <person name="Sullivan S."/>
            <person name="Sone E.D."/>
            <person name="Koren S."/>
            <person name="Silverstein K.A.T."/>
            <person name="Beckman K.B."/>
            <person name="Gohl D.M."/>
        </authorList>
    </citation>
    <scope>NUCLEOTIDE SEQUENCE</scope>
    <source>
        <strain evidence="2">Duluth1</strain>
        <tissue evidence="2">Whole animal</tissue>
    </source>
</reference>
<evidence type="ECO:0000313" key="3">
    <source>
        <dbReference type="Proteomes" id="UP000828390"/>
    </source>
</evidence>
<reference evidence="2" key="2">
    <citation type="submission" date="2020-11" db="EMBL/GenBank/DDBJ databases">
        <authorList>
            <person name="McCartney M.A."/>
            <person name="Auch B."/>
            <person name="Kono T."/>
            <person name="Mallez S."/>
            <person name="Becker A."/>
            <person name="Gohl D.M."/>
            <person name="Silverstein K.A.T."/>
            <person name="Koren S."/>
            <person name="Bechman K.B."/>
            <person name="Herman A."/>
            <person name="Abrahante J.E."/>
            <person name="Garbe J."/>
        </authorList>
    </citation>
    <scope>NUCLEOTIDE SEQUENCE</scope>
    <source>
        <strain evidence="2">Duluth1</strain>
        <tissue evidence="2">Whole animal</tissue>
    </source>
</reference>